<dbReference type="InterPro" id="IPR050425">
    <property type="entry name" value="NAD(P)_dehydrat-like"/>
</dbReference>
<dbReference type="GO" id="GO:0006694">
    <property type="term" value="P:steroid biosynthetic process"/>
    <property type="evidence" value="ECO:0007669"/>
    <property type="project" value="InterPro"/>
</dbReference>
<dbReference type="PANTHER" id="PTHR10366:SF589">
    <property type="entry name" value="CINNAMOYL-COA REDUCTASE-LIKE SNL6"/>
    <property type="match status" value="1"/>
</dbReference>
<organism evidence="5 6">
    <name type="scientific">Vitis vinifera</name>
    <name type="common">Grape</name>
    <dbReference type="NCBI Taxonomy" id="29760"/>
    <lineage>
        <taxon>Eukaryota</taxon>
        <taxon>Viridiplantae</taxon>
        <taxon>Streptophyta</taxon>
        <taxon>Embryophyta</taxon>
        <taxon>Tracheophyta</taxon>
        <taxon>Spermatophyta</taxon>
        <taxon>Magnoliopsida</taxon>
        <taxon>eudicotyledons</taxon>
        <taxon>Gunneridae</taxon>
        <taxon>Pentapetalae</taxon>
        <taxon>rosids</taxon>
        <taxon>Vitales</taxon>
        <taxon>Vitaceae</taxon>
        <taxon>Viteae</taxon>
        <taxon>Vitis</taxon>
    </lineage>
</organism>
<evidence type="ECO:0000256" key="3">
    <source>
        <dbReference type="RuleBase" id="RU004475"/>
    </source>
</evidence>
<name>A0A438EAA7_VITVI</name>
<dbReference type="InterPro" id="IPR036291">
    <property type="entry name" value="NAD(P)-bd_dom_sf"/>
</dbReference>
<dbReference type="Gene3D" id="3.40.50.720">
    <property type="entry name" value="NAD(P)-binding Rossmann-like Domain"/>
    <property type="match status" value="2"/>
</dbReference>
<feature type="domain" description="3-beta hydroxysteroid dehydrogenase/isomerase" evidence="4">
    <location>
        <begin position="48"/>
        <end position="162"/>
    </location>
</feature>
<dbReference type="InterPro" id="IPR002225">
    <property type="entry name" value="3Beta_OHSteriod_DH/Estase"/>
</dbReference>
<keyword evidence="1" id="KW-0521">NADP</keyword>
<reference evidence="5 6" key="1">
    <citation type="journal article" date="2018" name="PLoS Genet.">
        <title>Population sequencing reveals clonal diversity and ancestral inbreeding in the grapevine cultivar Chardonnay.</title>
        <authorList>
            <person name="Roach M.J."/>
            <person name="Johnson D.L."/>
            <person name="Bohlmann J."/>
            <person name="van Vuuren H.J."/>
            <person name="Jones S.J."/>
            <person name="Pretorius I.S."/>
            <person name="Schmidt S.A."/>
            <person name="Borneman A.R."/>
        </authorList>
    </citation>
    <scope>NUCLEOTIDE SEQUENCE [LARGE SCALE GENOMIC DNA]</scope>
    <source>
        <strain evidence="6">cv. Chardonnay</strain>
        <tissue evidence="5">Leaf</tissue>
    </source>
</reference>
<dbReference type="AlphaFoldDB" id="A0A438EAA7"/>
<keyword evidence="2 3" id="KW-0560">Oxidoreductase</keyword>
<evidence type="ECO:0000256" key="1">
    <source>
        <dbReference type="ARBA" id="ARBA00022857"/>
    </source>
</evidence>
<sequence>MIMENCREEVVLSKPLLLPSFKEEQQRKCVGNAFGSSLNARERKLVCVTSGNSYLSSHIVRELLAGGYLVRVTIQKEVDFGVMNELLRDEEMNQLESVVVAKMGDLDSLCDAFRGCHAVFHTSSFIDIHGVSGYSEWMAFLETEAARNVIEAFAGQHITGIIDESCWSDEEFCRDRKLWLAMGKTAAEKVAWSKSQEMKVKLVTVCPGLLMAPSFPNAHTETSVPYLKGGRMMLQRGVLATNDISKVAKAHVHVYEEMDYGACGRYFCFERVVRRLDEAIQLENNLKMHGQLSGGGNLPSSTQETDGEIQISLSNSKLAKLMLRVSQRSSCKQSSLIAA</sequence>
<evidence type="ECO:0000313" key="5">
    <source>
        <dbReference type="EMBL" id="RVW44721.1"/>
    </source>
</evidence>
<protein>
    <submittedName>
        <fullName evidence="5">Cinnamoyl-CoA reductase-like SNL6</fullName>
    </submittedName>
</protein>
<dbReference type="Pfam" id="PF01073">
    <property type="entry name" value="3Beta_HSD"/>
    <property type="match status" value="1"/>
</dbReference>
<evidence type="ECO:0000256" key="2">
    <source>
        <dbReference type="ARBA" id="ARBA00023002"/>
    </source>
</evidence>
<comment type="similarity">
    <text evidence="3">Belongs to the 3-beta-HSD family.</text>
</comment>
<evidence type="ECO:0000259" key="4">
    <source>
        <dbReference type="Pfam" id="PF01073"/>
    </source>
</evidence>
<gene>
    <name evidence="5" type="primary">SNL6_2</name>
    <name evidence="5" type="ORF">CK203_081799</name>
</gene>
<evidence type="ECO:0000313" key="6">
    <source>
        <dbReference type="Proteomes" id="UP000288805"/>
    </source>
</evidence>
<dbReference type="EMBL" id="QGNW01001343">
    <property type="protein sequence ID" value="RVW44721.1"/>
    <property type="molecule type" value="Genomic_DNA"/>
</dbReference>
<comment type="caution">
    <text evidence="5">The sequence shown here is derived from an EMBL/GenBank/DDBJ whole genome shotgun (WGS) entry which is preliminary data.</text>
</comment>
<dbReference type="Proteomes" id="UP000288805">
    <property type="component" value="Unassembled WGS sequence"/>
</dbReference>
<proteinExistence type="inferred from homology"/>
<dbReference type="SUPFAM" id="SSF51735">
    <property type="entry name" value="NAD(P)-binding Rossmann-fold domains"/>
    <property type="match status" value="1"/>
</dbReference>
<dbReference type="PANTHER" id="PTHR10366">
    <property type="entry name" value="NAD DEPENDENT EPIMERASE/DEHYDRATASE"/>
    <property type="match status" value="1"/>
</dbReference>
<accession>A0A438EAA7</accession>
<dbReference type="GO" id="GO:0016616">
    <property type="term" value="F:oxidoreductase activity, acting on the CH-OH group of donors, NAD or NADP as acceptor"/>
    <property type="evidence" value="ECO:0007669"/>
    <property type="project" value="InterPro"/>
</dbReference>